<dbReference type="eggNOG" id="COG0583">
    <property type="taxonomic scope" value="Bacteria"/>
</dbReference>
<dbReference type="Gene3D" id="3.40.190.290">
    <property type="match status" value="1"/>
</dbReference>
<accession>E7RWZ8</accession>
<feature type="domain" description="HTH lysR-type" evidence="5">
    <location>
        <begin position="13"/>
        <end position="69"/>
    </location>
</feature>
<dbReference type="HOGENOM" id="CLU_039613_16_1_4"/>
<dbReference type="PROSITE" id="PS50931">
    <property type="entry name" value="HTH_LYSR"/>
    <property type="match status" value="1"/>
</dbReference>
<evidence type="ECO:0000256" key="2">
    <source>
        <dbReference type="ARBA" id="ARBA00023015"/>
    </source>
</evidence>
<keyword evidence="7" id="KW-1185">Reference proteome</keyword>
<dbReference type="EMBL" id="AEQP01000005">
    <property type="protein sequence ID" value="EFV95070.1"/>
    <property type="molecule type" value="Genomic_DNA"/>
</dbReference>
<dbReference type="InterPro" id="IPR000847">
    <property type="entry name" value="LysR_HTH_N"/>
</dbReference>
<dbReference type="Pfam" id="PF00126">
    <property type="entry name" value="HTH_1"/>
    <property type="match status" value="1"/>
</dbReference>
<dbReference type="InterPro" id="IPR036388">
    <property type="entry name" value="WH-like_DNA-bd_sf"/>
</dbReference>
<dbReference type="Pfam" id="PF03466">
    <property type="entry name" value="LysR_substrate"/>
    <property type="match status" value="2"/>
</dbReference>
<comment type="caution">
    <text evidence="6">The sequence shown here is derived from an EMBL/GenBank/DDBJ whole genome shotgun (WGS) entry which is preliminary data.</text>
</comment>
<dbReference type="Gene3D" id="1.10.10.10">
    <property type="entry name" value="Winged helix-like DNA-binding domain superfamily/Winged helix DNA-binding domain"/>
    <property type="match status" value="1"/>
</dbReference>
<dbReference type="GO" id="GO:0043565">
    <property type="term" value="F:sequence-specific DNA binding"/>
    <property type="evidence" value="ECO:0007669"/>
    <property type="project" value="TreeGrafter"/>
</dbReference>
<dbReference type="SUPFAM" id="SSF53850">
    <property type="entry name" value="Periplasmic binding protein-like II"/>
    <property type="match status" value="1"/>
</dbReference>
<evidence type="ECO:0000313" key="6">
    <source>
        <dbReference type="EMBL" id="EFV95070.1"/>
    </source>
</evidence>
<gene>
    <name evidence="6" type="ORF">HMPREF0551_1211</name>
</gene>
<dbReference type="FunFam" id="1.10.10.10:FF:000001">
    <property type="entry name" value="LysR family transcriptional regulator"/>
    <property type="match status" value="1"/>
</dbReference>
<evidence type="ECO:0000256" key="1">
    <source>
        <dbReference type="ARBA" id="ARBA00009437"/>
    </source>
</evidence>
<comment type="similarity">
    <text evidence="1">Belongs to the LysR transcriptional regulatory family.</text>
</comment>
<dbReference type="GO" id="GO:0006351">
    <property type="term" value="P:DNA-templated transcription"/>
    <property type="evidence" value="ECO:0007669"/>
    <property type="project" value="TreeGrafter"/>
</dbReference>
<dbReference type="STRING" id="887898.HMPREF0551_1211"/>
<proteinExistence type="inferred from homology"/>
<keyword evidence="4" id="KW-0804">Transcription</keyword>
<dbReference type="GO" id="GO:0003700">
    <property type="term" value="F:DNA-binding transcription factor activity"/>
    <property type="evidence" value="ECO:0007669"/>
    <property type="project" value="InterPro"/>
</dbReference>
<evidence type="ECO:0000256" key="4">
    <source>
        <dbReference type="ARBA" id="ARBA00023163"/>
    </source>
</evidence>
<dbReference type="AlphaFoldDB" id="E7RWZ8"/>
<sequence>MHEGHQSIMRHSDFAELAAFAAIVEEGSFRGAAARLGLRPSTVSHSLRALEEKLGVQLLHRTTRSVAPTEAGQALFARVGPALAGMENAIEAVNAHRDLPAGRIRLSMPRCVASQVLLPRLRAFMERFPDIQLDIAADNGFVDIVRDGFDAGIRLRESIPGDMVAVPVTPDLQTMVVASPDHLALHPAPRTPHELHRHRCIGFRQIGSGNVYRWEFMRAALPTREAGDTSPGSSAAQVPGLMELNLDCALVLDDPELMLDAAARGLGLAYAMDAICRPWLEDGRLMQVLADWSPRYPGFCLYYPNRRITAPLRALVETLKVS</sequence>
<dbReference type="InterPro" id="IPR036390">
    <property type="entry name" value="WH_DNA-bd_sf"/>
</dbReference>
<keyword evidence="2" id="KW-0805">Transcription regulation</keyword>
<dbReference type="PANTHER" id="PTHR30537:SF1">
    <property type="entry name" value="HTH-TYPE TRANSCRIPTIONAL REGULATOR PGRR"/>
    <property type="match status" value="1"/>
</dbReference>
<organism evidence="6 7">
    <name type="scientific">Lautropia mirabilis ATCC 51599</name>
    <dbReference type="NCBI Taxonomy" id="887898"/>
    <lineage>
        <taxon>Bacteria</taxon>
        <taxon>Pseudomonadati</taxon>
        <taxon>Pseudomonadota</taxon>
        <taxon>Betaproteobacteria</taxon>
        <taxon>Burkholderiales</taxon>
        <taxon>Burkholderiaceae</taxon>
        <taxon>Lautropia</taxon>
    </lineage>
</organism>
<keyword evidence="3" id="KW-0238">DNA-binding</keyword>
<dbReference type="Proteomes" id="UP000011021">
    <property type="component" value="Unassembled WGS sequence"/>
</dbReference>
<dbReference type="InterPro" id="IPR058163">
    <property type="entry name" value="LysR-type_TF_proteobact-type"/>
</dbReference>
<dbReference type="SUPFAM" id="SSF46785">
    <property type="entry name" value="Winged helix' DNA-binding domain"/>
    <property type="match status" value="1"/>
</dbReference>
<reference evidence="6 7" key="1">
    <citation type="submission" date="2010-12" db="EMBL/GenBank/DDBJ databases">
        <authorList>
            <person name="Muzny D."/>
            <person name="Qin X."/>
            <person name="Deng J."/>
            <person name="Jiang H."/>
            <person name="Liu Y."/>
            <person name="Qu J."/>
            <person name="Song X.-Z."/>
            <person name="Zhang L."/>
            <person name="Thornton R."/>
            <person name="Coyle M."/>
            <person name="Francisco L."/>
            <person name="Jackson L."/>
            <person name="Javaid M."/>
            <person name="Korchina V."/>
            <person name="Kovar C."/>
            <person name="Mata R."/>
            <person name="Mathew T."/>
            <person name="Ngo R."/>
            <person name="Nguyen L."/>
            <person name="Nguyen N."/>
            <person name="Okwuonu G."/>
            <person name="Ongeri F."/>
            <person name="Pham C."/>
            <person name="Simmons D."/>
            <person name="Wilczek-Boney K."/>
            <person name="Hale W."/>
            <person name="Jakkamsetti A."/>
            <person name="Pham P."/>
            <person name="Ruth R."/>
            <person name="San Lucas F."/>
            <person name="Warren J."/>
            <person name="Zhang J."/>
            <person name="Zhao Z."/>
            <person name="Zhou C."/>
            <person name="Zhu D."/>
            <person name="Lee S."/>
            <person name="Bess C."/>
            <person name="Blankenburg K."/>
            <person name="Forbes L."/>
            <person name="Fu Q."/>
            <person name="Gubbala S."/>
            <person name="Hirani K."/>
            <person name="Jayaseelan J.C."/>
            <person name="Lara F."/>
            <person name="Munidasa M."/>
            <person name="Palculict T."/>
            <person name="Patil S."/>
            <person name="Pu L.-L."/>
            <person name="Saada N."/>
            <person name="Tang L."/>
            <person name="Weissenberger G."/>
            <person name="Zhu Y."/>
            <person name="Hemphill L."/>
            <person name="Shang Y."/>
            <person name="Youmans B."/>
            <person name="Ayvaz T."/>
            <person name="Ross M."/>
            <person name="Santibanez J."/>
            <person name="Aqrawi P."/>
            <person name="Gross S."/>
            <person name="Joshi V."/>
            <person name="Fowler G."/>
            <person name="Nazareth L."/>
            <person name="Reid J."/>
            <person name="Worley K."/>
            <person name="Petrosino J."/>
            <person name="Highlander S."/>
            <person name="Gibbs R."/>
        </authorList>
    </citation>
    <scope>NUCLEOTIDE SEQUENCE [LARGE SCALE GENOMIC DNA]</scope>
    <source>
        <strain evidence="6 7">ATCC 51599</strain>
    </source>
</reference>
<name>E7RWZ8_9BURK</name>
<dbReference type="PANTHER" id="PTHR30537">
    <property type="entry name" value="HTH-TYPE TRANSCRIPTIONAL REGULATOR"/>
    <property type="match status" value="1"/>
</dbReference>
<dbReference type="InterPro" id="IPR005119">
    <property type="entry name" value="LysR_subst-bd"/>
</dbReference>
<evidence type="ECO:0000313" key="7">
    <source>
        <dbReference type="Proteomes" id="UP000011021"/>
    </source>
</evidence>
<evidence type="ECO:0000256" key="3">
    <source>
        <dbReference type="ARBA" id="ARBA00023125"/>
    </source>
</evidence>
<protein>
    <submittedName>
        <fullName evidence="6">LysR substrate binding domain protein</fullName>
    </submittedName>
</protein>
<evidence type="ECO:0000259" key="5">
    <source>
        <dbReference type="PROSITE" id="PS50931"/>
    </source>
</evidence>